<dbReference type="InterPro" id="IPR038770">
    <property type="entry name" value="Na+/solute_symporter_sf"/>
</dbReference>
<keyword evidence="5 7" id="KW-1133">Transmembrane helix</keyword>
<evidence type="ECO:0000313" key="11">
    <source>
        <dbReference type="Proteomes" id="UP000606580"/>
    </source>
</evidence>
<feature type="transmembrane region" description="Helical" evidence="7">
    <location>
        <begin position="86"/>
        <end position="106"/>
    </location>
</feature>
<sequence length="685" mass="74721">MEIPLLGNIVILLVLSIVVLFACSHLRIPTVVGFFLTGMLVGPCGLELIKAGREVEILAEIGVILLLFTIGIEFSLESLLRIKKSVLMGGSLQVWLTVLAVFVIAMKLGQSFGESIFLGFLISLSSTAIVLKVIQERAEVVSLHGSTTLGILIYQDIIIVPMMLFTPLLVGATHNLGEIPLTLVIKVIGIIVFVLVSAKWIVPLGLHQITKTRNRELFLLFVVATCLGFAWLFSSVGLSLALGAFLAGLVISESEYAHQALGNILPFHDIAMSFFFISIGMLLDVGFLFQHLGIIVLIALGVMALKTTIAGFATILLGFPVRTAVLVGLALSQIGEFSFVLSKTGVEYGLLTESIYQLFLAVSVLTMAVTSFTIAFAPRAADLALRLPMPGILKTGLSSVQEMKHACKKNHLIIIGFGFNGKNLARAAKVGGIPYVIIEMNPETVREEKAKGKTVFYGDAILAALQHAELKETGEPIYYGDATHEEVLQHADIKDARVVVIAISNLTATRRIVSLVRRINPIVCILVRTRYLRDIESLHGVGANVVIPGEFETSVEILTRVLRRFLVPESDIEKYVSEIRSSGYEILQSLQKESTSLLDLEHHFRNLKVAVFQVGEKSGMVGKTLSQIDLRKEYGVTLLTIHRGSQILSNPHGDVQLHANDVLEVFGSPDKIAVVEELIHNPEDK</sequence>
<dbReference type="AlphaFoldDB" id="A0A848DAY6"/>
<organism evidence="10 11">
    <name type="scientific">Candidatus Ethanoperedens thermophilum</name>
    <dbReference type="NCBI Taxonomy" id="2766897"/>
    <lineage>
        <taxon>Archaea</taxon>
        <taxon>Methanobacteriati</taxon>
        <taxon>Methanobacteriota</taxon>
        <taxon>Stenosarchaea group</taxon>
        <taxon>Methanomicrobia</taxon>
        <taxon>Methanosarcinales</taxon>
        <taxon>Methanosarcinales incertae sedis</taxon>
        <taxon>GOM Arc I cluster</taxon>
        <taxon>Candidatus Ethanoperedens</taxon>
    </lineage>
</organism>
<feature type="transmembrane region" description="Helical" evidence="7">
    <location>
        <begin position="6"/>
        <end position="23"/>
    </location>
</feature>
<evidence type="ECO:0000313" key="10">
    <source>
        <dbReference type="EMBL" id="NMG83683.1"/>
    </source>
</evidence>
<protein>
    <submittedName>
        <fullName evidence="10">Potassium transporter KefB</fullName>
    </submittedName>
</protein>
<evidence type="ECO:0000256" key="2">
    <source>
        <dbReference type="ARBA" id="ARBA00005551"/>
    </source>
</evidence>
<evidence type="ECO:0000259" key="8">
    <source>
        <dbReference type="PROSITE" id="PS51201"/>
    </source>
</evidence>
<dbReference type="InterPro" id="IPR006037">
    <property type="entry name" value="RCK_C"/>
</dbReference>
<feature type="domain" description="RCK C-terminal" evidence="9">
    <location>
        <begin position="595"/>
        <end position="681"/>
    </location>
</feature>
<dbReference type="Pfam" id="PF00999">
    <property type="entry name" value="Na_H_Exchanger"/>
    <property type="match status" value="1"/>
</dbReference>
<dbReference type="PROSITE" id="PS51202">
    <property type="entry name" value="RCK_C"/>
    <property type="match status" value="1"/>
</dbReference>
<feature type="transmembrane region" description="Helical" evidence="7">
    <location>
        <begin position="112"/>
        <end position="131"/>
    </location>
</feature>
<evidence type="ECO:0000259" key="9">
    <source>
        <dbReference type="PROSITE" id="PS51202"/>
    </source>
</evidence>
<comment type="caution">
    <text evidence="10">The sequence shown here is derived from an EMBL/GenBank/DDBJ whole genome shotgun (WGS) entry which is preliminary data.</text>
</comment>
<comment type="similarity">
    <text evidence="2">Belongs to the monovalent cation:proton antiporter 2 (CPA2) transporter (TC 2.A.37) family.</text>
</comment>
<feature type="domain" description="RCK N-terminal" evidence="8">
    <location>
        <begin position="409"/>
        <end position="548"/>
    </location>
</feature>
<dbReference type="InterPro" id="IPR036721">
    <property type="entry name" value="RCK_C_sf"/>
</dbReference>
<reference evidence="10" key="1">
    <citation type="journal article" date="2020" name="MBio">
        <title>'Candidatus Ethanoperedens,' a Thermophilic Genus of Archaea Mediating the Anaerobic Oxidation of Ethane.</title>
        <authorList>
            <person name="Hahn C.J."/>
            <person name="Laso-Perez R."/>
            <person name="Vulcano F."/>
            <person name="Vaziourakis K.M."/>
            <person name="Stokke R."/>
            <person name="Steen I.H."/>
            <person name="Teske A."/>
            <person name="Boetius A."/>
            <person name="Liebeke M."/>
            <person name="Amann R."/>
            <person name="Knittel K."/>
            <person name="Wegener G."/>
        </authorList>
    </citation>
    <scope>NUCLEOTIDE SEQUENCE</scope>
    <source>
        <strain evidence="10">GoM-Arc1-LC-WB58</strain>
    </source>
</reference>
<dbReference type="Gene3D" id="1.20.1530.20">
    <property type="match status" value="1"/>
</dbReference>
<evidence type="ECO:0000256" key="1">
    <source>
        <dbReference type="ARBA" id="ARBA00004141"/>
    </source>
</evidence>
<dbReference type="EMBL" id="WNEG01000097">
    <property type="protein sequence ID" value="NMG83683.1"/>
    <property type="molecule type" value="Genomic_DNA"/>
</dbReference>
<keyword evidence="4 7" id="KW-0812">Transmembrane</keyword>
<feature type="transmembrane region" description="Helical" evidence="7">
    <location>
        <begin position="183"/>
        <end position="206"/>
    </location>
</feature>
<evidence type="ECO:0000256" key="5">
    <source>
        <dbReference type="ARBA" id="ARBA00022989"/>
    </source>
</evidence>
<dbReference type="GO" id="GO:0008324">
    <property type="term" value="F:monoatomic cation transmembrane transporter activity"/>
    <property type="evidence" value="ECO:0007669"/>
    <property type="project" value="InterPro"/>
</dbReference>
<dbReference type="PANTHER" id="PTHR42751:SF3">
    <property type="entry name" value="SODIUM_GLUTAMATE SYMPORTER"/>
    <property type="match status" value="1"/>
</dbReference>
<feature type="transmembrane region" description="Helical" evidence="7">
    <location>
        <begin position="55"/>
        <end position="74"/>
    </location>
</feature>
<dbReference type="PANTHER" id="PTHR42751">
    <property type="entry name" value="SODIUM/HYDROGEN EXCHANGER FAMILY/TRKA DOMAIN PROTEIN"/>
    <property type="match status" value="1"/>
</dbReference>
<dbReference type="GO" id="GO:0016020">
    <property type="term" value="C:membrane"/>
    <property type="evidence" value="ECO:0007669"/>
    <property type="project" value="UniProtKB-SubCell"/>
</dbReference>
<dbReference type="Gene3D" id="3.30.70.1450">
    <property type="entry name" value="Regulator of K+ conductance, C-terminal domain"/>
    <property type="match status" value="1"/>
</dbReference>
<feature type="transmembrane region" description="Helical" evidence="7">
    <location>
        <begin position="218"/>
        <end position="251"/>
    </location>
</feature>
<dbReference type="Gene3D" id="3.40.50.720">
    <property type="entry name" value="NAD(P)-binding Rossmann-like Domain"/>
    <property type="match status" value="2"/>
</dbReference>
<dbReference type="GO" id="GO:1902600">
    <property type="term" value="P:proton transmembrane transport"/>
    <property type="evidence" value="ECO:0007669"/>
    <property type="project" value="InterPro"/>
</dbReference>
<evidence type="ECO:0000256" key="3">
    <source>
        <dbReference type="ARBA" id="ARBA00022448"/>
    </source>
</evidence>
<dbReference type="SUPFAM" id="SSF116726">
    <property type="entry name" value="TrkA C-terminal domain-like"/>
    <property type="match status" value="1"/>
</dbReference>
<evidence type="ECO:0000256" key="7">
    <source>
        <dbReference type="SAM" id="Phobius"/>
    </source>
</evidence>
<evidence type="ECO:0000256" key="6">
    <source>
        <dbReference type="ARBA" id="ARBA00023136"/>
    </source>
</evidence>
<dbReference type="Proteomes" id="UP000606580">
    <property type="component" value="Unassembled WGS sequence"/>
</dbReference>
<dbReference type="Pfam" id="PF02254">
    <property type="entry name" value="TrkA_N"/>
    <property type="match status" value="1"/>
</dbReference>
<keyword evidence="3" id="KW-0813">Transport</keyword>
<dbReference type="GO" id="GO:0006813">
    <property type="term" value="P:potassium ion transport"/>
    <property type="evidence" value="ECO:0007669"/>
    <property type="project" value="InterPro"/>
</dbReference>
<feature type="transmembrane region" description="Helical" evidence="7">
    <location>
        <begin position="312"/>
        <end position="335"/>
    </location>
</feature>
<dbReference type="InterPro" id="IPR003148">
    <property type="entry name" value="RCK_N"/>
</dbReference>
<dbReference type="SUPFAM" id="SSF51735">
    <property type="entry name" value="NAD(P)-binding Rossmann-fold domains"/>
    <property type="match status" value="2"/>
</dbReference>
<accession>A0A848DAY6</accession>
<name>A0A848DAY6_9EURY</name>
<evidence type="ECO:0000256" key="4">
    <source>
        <dbReference type="ARBA" id="ARBA00022692"/>
    </source>
</evidence>
<comment type="subcellular location">
    <subcellularLocation>
        <location evidence="1">Membrane</location>
        <topology evidence="1">Multi-pass membrane protein</topology>
    </subcellularLocation>
</comment>
<dbReference type="InterPro" id="IPR036291">
    <property type="entry name" value="NAD(P)-bd_dom_sf"/>
</dbReference>
<dbReference type="GO" id="GO:0015297">
    <property type="term" value="F:antiporter activity"/>
    <property type="evidence" value="ECO:0007669"/>
    <property type="project" value="InterPro"/>
</dbReference>
<keyword evidence="6 7" id="KW-0472">Membrane</keyword>
<dbReference type="Pfam" id="PF02080">
    <property type="entry name" value="TrkA_C"/>
    <property type="match status" value="1"/>
</dbReference>
<gene>
    <name evidence="10" type="ORF">GIS02_05720</name>
</gene>
<feature type="transmembrane region" description="Helical" evidence="7">
    <location>
        <begin position="355"/>
        <end position="377"/>
    </location>
</feature>
<dbReference type="InterPro" id="IPR006153">
    <property type="entry name" value="Cation/H_exchanger_TM"/>
</dbReference>
<feature type="transmembrane region" description="Helical" evidence="7">
    <location>
        <begin position="271"/>
        <end position="300"/>
    </location>
</feature>
<feature type="transmembrane region" description="Helical" evidence="7">
    <location>
        <begin position="151"/>
        <end position="171"/>
    </location>
</feature>
<proteinExistence type="inferred from homology"/>
<dbReference type="PROSITE" id="PS51201">
    <property type="entry name" value="RCK_N"/>
    <property type="match status" value="1"/>
</dbReference>